<keyword evidence="1 6" id="KW-0812">Transmembrane</keyword>
<reference evidence="7 9" key="1">
    <citation type="submission" date="2023-01" db="EMBL/GenBank/DDBJ databases">
        <authorList>
            <person name="Kreplak J."/>
        </authorList>
    </citation>
    <scope>NUCLEOTIDE SEQUENCE [LARGE SCALE GENOMIC DNA]</scope>
</reference>
<organism evidence="7 9">
    <name type="scientific">Vicia faba</name>
    <name type="common">Broad bean</name>
    <name type="synonym">Faba vulgaris</name>
    <dbReference type="NCBI Taxonomy" id="3906"/>
    <lineage>
        <taxon>Eukaryota</taxon>
        <taxon>Viridiplantae</taxon>
        <taxon>Streptophyta</taxon>
        <taxon>Embryophyta</taxon>
        <taxon>Tracheophyta</taxon>
        <taxon>Spermatophyta</taxon>
        <taxon>Magnoliopsida</taxon>
        <taxon>eudicotyledons</taxon>
        <taxon>Gunneridae</taxon>
        <taxon>Pentapetalae</taxon>
        <taxon>rosids</taxon>
        <taxon>fabids</taxon>
        <taxon>Fabales</taxon>
        <taxon>Fabaceae</taxon>
        <taxon>Papilionoideae</taxon>
        <taxon>50 kb inversion clade</taxon>
        <taxon>NPAAA clade</taxon>
        <taxon>Hologalegina</taxon>
        <taxon>IRL clade</taxon>
        <taxon>Fabeae</taxon>
        <taxon>Vicia</taxon>
    </lineage>
</organism>
<evidence type="ECO:0000256" key="6">
    <source>
        <dbReference type="SAM" id="Phobius"/>
    </source>
</evidence>
<sequence length="295" mass="34163">MQLKLLILYNGLYISFFYIVPLKILDIWELVVEKKVYLSRCWLKNLKLNKHWSCYFSQQVGFLLDEFFFSLGYSKPLDLEEIPSLVSEDEANMAYQKFVHAWESLVRERERNNNTKSLVLWSIVRTYLGENILIAFYGLIRTVSFAVSPLILYAFVNYSNRTEPDLRQGLSIVGVLIVTKVCESLSQRHWFFNSRRSGLKMRSALMVTVVPQNLPSHILQEIAKSSHKIPQGLCSSTVSYTVKTRVCVLIRKIKFSKAQSSLICLQIWSSILISSFKAFSSKLHSQNPKLHYSQL</sequence>
<proteinExistence type="predicted"/>
<protein>
    <recommendedName>
        <fullName evidence="10">ABC transmembrane type-1 domain-containing protein</fullName>
    </recommendedName>
</protein>
<dbReference type="PANTHER" id="PTHR24223:SF108">
    <property type="entry name" value="ABC TRANSPORTER C FAMILY MEMBER 8"/>
    <property type="match status" value="1"/>
</dbReference>
<dbReference type="PANTHER" id="PTHR24223">
    <property type="entry name" value="ATP-BINDING CASSETTE SUB-FAMILY C"/>
    <property type="match status" value="1"/>
</dbReference>
<feature type="transmembrane region" description="Helical" evidence="6">
    <location>
        <begin position="6"/>
        <end position="25"/>
    </location>
</feature>
<keyword evidence="5 6" id="KW-0472">Membrane</keyword>
<evidence type="ECO:0000313" key="9">
    <source>
        <dbReference type="Proteomes" id="UP001157006"/>
    </source>
</evidence>
<accession>A0AAV0ZZE3</accession>
<evidence type="ECO:0000256" key="2">
    <source>
        <dbReference type="ARBA" id="ARBA00022741"/>
    </source>
</evidence>
<evidence type="ECO:0008006" key="10">
    <source>
        <dbReference type="Google" id="ProtNLM"/>
    </source>
</evidence>
<dbReference type="GO" id="GO:0042626">
    <property type="term" value="F:ATPase-coupled transmembrane transporter activity"/>
    <property type="evidence" value="ECO:0007669"/>
    <property type="project" value="TreeGrafter"/>
</dbReference>
<dbReference type="EMBL" id="OX451738">
    <property type="protein sequence ID" value="CAI8602157.1"/>
    <property type="molecule type" value="Genomic_DNA"/>
</dbReference>
<feature type="transmembrane region" description="Helical" evidence="6">
    <location>
        <begin position="132"/>
        <end position="156"/>
    </location>
</feature>
<evidence type="ECO:0000256" key="4">
    <source>
        <dbReference type="ARBA" id="ARBA00022989"/>
    </source>
</evidence>
<evidence type="ECO:0000256" key="5">
    <source>
        <dbReference type="ARBA" id="ARBA00023136"/>
    </source>
</evidence>
<dbReference type="InterPro" id="IPR036640">
    <property type="entry name" value="ABC1_TM_sf"/>
</dbReference>
<evidence type="ECO:0000313" key="7">
    <source>
        <dbReference type="EMBL" id="CAI8602157.1"/>
    </source>
</evidence>
<gene>
    <name evidence="7" type="ORF">VFH_III026760</name>
    <name evidence="8" type="ORF">VFH_III026800</name>
</gene>
<dbReference type="EMBL" id="OX451738">
    <property type="protein sequence ID" value="CAI8602159.1"/>
    <property type="molecule type" value="Genomic_DNA"/>
</dbReference>
<feature type="transmembrane region" description="Helical" evidence="6">
    <location>
        <begin position="168"/>
        <end position="186"/>
    </location>
</feature>
<evidence type="ECO:0000313" key="8">
    <source>
        <dbReference type="EMBL" id="CAI8602159.1"/>
    </source>
</evidence>
<evidence type="ECO:0000256" key="1">
    <source>
        <dbReference type="ARBA" id="ARBA00022692"/>
    </source>
</evidence>
<dbReference type="GO" id="GO:0005524">
    <property type="term" value="F:ATP binding"/>
    <property type="evidence" value="ECO:0007669"/>
    <property type="project" value="UniProtKB-KW"/>
</dbReference>
<dbReference type="AlphaFoldDB" id="A0AAV0ZZE3"/>
<evidence type="ECO:0000256" key="3">
    <source>
        <dbReference type="ARBA" id="ARBA00022840"/>
    </source>
</evidence>
<keyword evidence="3" id="KW-0067">ATP-binding</keyword>
<keyword evidence="9" id="KW-1185">Reference proteome</keyword>
<keyword evidence="4 6" id="KW-1133">Transmembrane helix</keyword>
<dbReference type="GO" id="GO:0016020">
    <property type="term" value="C:membrane"/>
    <property type="evidence" value="ECO:0007669"/>
    <property type="project" value="InterPro"/>
</dbReference>
<dbReference type="InterPro" id="IPR050173">
    <property type="entry name" value="ABC_transporter_C-like"/>
</dbReference>
<name>A0AAV0ZZE3_VICFA</name>
<dbReference type="Proteomes" id="UP001157006">
    <property type="component" value="Chromosome 3"/>
</dbReference>
<dbReference type="SUPFAM" id="SSF90123">
    <property type="entry name" value="ABC transporter transmembrane region"/>
    <property type="match status" value="1"/>
</dbReference>
<keyword evidence="2" id="KW-0547">Nucleotide-binding</keyword>